<dbReference type="Pfam" id="PF05065">
    <property type="entry name" value="Phage_capsid"/>
    <property type="match status" value="1"/>
</dbReference>
<reference evidence="5" key="1">
    <citation type="submission" date="2019-07" db="EMBL/GenBank/DDBJ databases">
        <title>Bacillus alkalisoli sp. nov. isolated from saline soil.</title>
        <authorList>
            <person name="Sun J.-Q."/>
            <person name="Xu L."/>
        </authorList>
    </citation>
    <scope>NUCLEOTIDE SEQUENCE [LARGE SCALE GENOMIC DNA]</scope>
    <source>
        <strain evidence="5">M4U3P1</strain>
    </source>
</reference>
<evidence type="ECO:0000313" key="4">
    <source>
        <dbReference type="EMBL" id="QKS71911.1"/>
    </source>
</evidence>
<dbReference type="KEGG" id="psua:FLK61_35170"/>
<dbReference type="NCBIfam" id="TIGR01554">
    <property type="entry name" value="major_cap_HK97"/>
    <property type="match status" value="1"/>
</dbReference>
<proteinExistence type="predicted"/>
<dbReference type="Proteomes" id="UP000318138">
    <property type="component" value="Chromosome"/>
</dbReference>
<dbReference type="EMBL" id="CP041372">
    <property type="protein sequence ID" value="QKS71911.1"/>
    <property type="molecule type" value="Genomic_DNA"/>
</dbReference>
<protein>
    <submittedName>
        <fullName evidence="4">Phage major capsid protein</fullName>
    </submittedName>
</protein>
<dbReference type="AlphaFoldDB" id="A0A859FFW6"/>
<feature type="compositionally biased region" description="Polar residues" evidence="2">
    <location>
        <begin position="21"/>
        <end position="35"/>
    </location>
</feature>
<gene>
    <name evidence="4" type="ORF">FLK61_35170</name>
</gene>
<dbReference type="Gene3D" id="3.30.2400.10">
    <property type="entry name" value="Major capsid protein gp5"/>
    <property type="match status" value="1"/>
</dbReference>
<evidence type="ECO:0000256" key="1">
    <source>
        <dbReference type="ARBA" id="ARBA00004328"/>
    </source>
</evidence>
<accession>A0A859FFW6</accession>
<dbReference type="Gene3D" id="3.30.2320.10">
    <property type="entry name" value="hypothetical protein PF0899 domain"/>
    <property type="match status" value="1"/>
</dbReference>
<sequence length="406" mass="45269">MEKILELRQKKKEYVDEARSALSQAQAENRSMNSDEQSKFDKAQREVRNITKQIENEEAMLEMDRSFEPNTREQRQDPEQKQNEFRDIGEFIQAVRFQGEKRDSLKMSNGENGGFLVPDQFLDQIMEVQSQDAIFRPRASIIPAGSEPDAGVTFPALDQSGDKGVYSGVSVNWIGEGQEKPQTQPSFRDVTLRPHEVAAHIVVTDKLLRNSQAAGAIIQRLLRNAILASEDSAFLRGDGVAKPLGVIGHKSNVNVNRLAANSIEYPDIVAMYAKMKLGGPMVWITSQETLPQLMTIKDENGRYIWQPNAREGAPGTLLGVPVLINERSPRLGAKGDLILCDLNYYMIKDGSALSIAASEHVKFTENKTIIKAFWNVDGQPWLNSPLKLENGYEVSPFVILDVPTAG</sequence>
<keyword evidence="5" id="KW-1185">Reference proteome</keyword>
<dbReference type="InterPro" id="IPR054612">
    <property type="entry name" value="Phage_capsid-like_C"/>
</dbReference>
<evidence type="ECO:0000259" key="3">
    <source>
        <dbReference type="Pfam" id="PF05065"/>
    </source>
</evidence>
<dbReference type="InterPro" id="IPR024455">
    <property type="entry name" value="Phage_capsid"/>
</dbReference>
<name>A0A859FFW6_9BACI</name>
<dbReference type="SUPFAM" id="SSF56563">
    <property type="entry name" value="Major capsid protein gp5"/>
    <property type="match status" value="1"/>
</dbReference>
<evidence type="ECO:0000256" key="2">
    <source>
        <dbReference type="SAM" id="MobiDB-lite"/>
    </source>
</evidence>
<feature type="compositionally biased region" description="Basic and acidic residues" evidence="2">
    <location>
        <begin position="62"/>
        <end position="85"/>
    </location>
</feature>
<dbReference type="RefSeq" id="WP_176009894.1">
    <property type="nucleotide sequence ID" value="NZ_CP041372.2"/>
</dbReference>
<comment type="subcellular location">
    <subcellularLocation>
        <location evidence="1">Virion</location>
    </subcellularLocation>
</comment>
<feature type="region of interest" description="Disordered" evidence="2">
    <location>
        <begin position="15"/>
        <end position="85"/>
    </location>
</feature>
<evidence type="ECO:0000313" key="5">
    <source>
        <dbReference type="Proteomes" id="UP000318138"/>
    </source>
</evidence>
<organism evidence="4 5">
    <name type="scientific">Paenalkalicoccus suaedae</name>
    <dbReference type="NCBI Taxonomy" id="2592382"/>
    <lineage>
        <taxon>Bacteria</taxon>
        <taxon>Bacillati</taxon>
        <taxon>Bacillota</taxon>
        <taxon>Bacilli</taxon>
        <taxon>Bacillales</taxon>
        <taxon>Bacillaceae</taxon>
        <taxon>Paenalkalicoccus</taxon>
    </lineage>
</organism>
<feature type="domain" description="Phage capsid-like C-terminal" evidence="3">
    <location>
        <begin position="113"/>
        <end position="387"/>
    </location>
</feature>
<feature type="compositionally biased region" description="Basic and acidic residues" evidence="2">
    <location>
        <begin position="36"/>
        <end position="49"/>
    </location>
</feature>